<dbReference type="Gene3D" id="3.40.50.10490">
    <property type="entry name" value="Glucose-6-phosphate isomerase like protein, domain 1"/>
    <property type="match status" value="1"/>
</dbReference>
<dbReference type="PANTHER" id="PTHR43443">
    <property type="entry name" value="3-HEXULOSE-6-PHOSPHATE ISOMERASE"/>
    <property type="match status" value="1"/>
</dbReference>
<dbReference type="InterPro" id="IPR046348">
    <property type="entry name" value="SIS_dom_sf"/>
</dbReference>
<feature type="domain" description="SIS" evidence="2">
    <location>
        <begin position="26"/>
        <end position="159"/>
    </location>
</feature>
<dbReference type="NCBIfam" id="TIGR03127">
    <property type="entry name" value="RuMP_HxlB"/>
    <property type="match status" value="1"/>
</dbReference>
<dbReference type="InterPro" id="IPR017552">
    <property type="entry name" value="PHI/rmpB"/>
</dbReference>
<organism evidence="3 4">
    <name type="scientific">Alkalibacterium indicireducens</name>
    <dbReference type="NCBI Taxonomy" id="398758"/>
    <lineage>
        <taxon>Bacteria</taxon>
        <taxon>Bacillati</taxon>
        <taxon>Bacillota</taxon>
        <taxon>Bacilli</taxon>
        <taxon>Lactobacillales</taxon>
        <taxon>Carnobacteriaceae</taxon>
        <taxon>Alkalibacterium</taxon>
    </lineage>
</organism>
<dbReference type="EMBL" id="BAAADA010000002">
    <property type="protein sequence ID" value="GAA0473307.1"/>
    <property type="molecule type" value="Genomic_DNA"/>
</dbReference>
<dbReference type="PANTHER" id="PTHR43443:SF1">
    <property type="entry name" value="3-HEXULOSE-6-PHOSPHATE ISOMERASE"/>
    <property type="match status" value="1"/>
</dbReference>
<protein>
    <submittedName>
        <fullName evidence="3">6-phospho-3-hexuloisomerase</fullName>
    </submittedName>
</protein>
<comment type="caution">
    <text evidence="3">The sequence shown here is derived from an EMBL/GenBank/DDBJ whole genome shotgun (WGS) entry which is preliminary data.</text>
</comment>
<proteinExistence type="inferred from homology"/>
<dbReference type="PROSITE" id="PS51464">
    <property type="entry name" value="SIS"/>
    <property type="match status" value="1"/>
</dbReference>
<dbReference type="SUPFAM" id="SSF53697">
    <property type="entry name" value="SIS domain"/>
    <property type="match status" value="1"/>
</dbReference>
<dbReference type="InterPro" id="IPR001347">
    <property type="entry name" value="SIS_dom"/>
</dbReference>
<reference evidence="3 4" key="1">
    <citation type="journal article" date="2019" name="Int. J. Syst. Evol. Microbiol.">
        <title>The Global Catalogue of Microorganisms (GCM) 10K type strain sequencing project: providing services to taxonomists for standard genome sequencing and annotation.</title>
        <authorList>
            <consortium name="The Broad Institute Genomics Platform"/>
            <consortium name="The Broad Institute Genome Sequencing Center for Infectious Disease"/>
            <person name="Wu L."/>
            <person name="Ma J."/>
        </authorList>
    </citation>
    <scope>NUCLEOTIDE SEQUENCE [LARGE SCALE GENOMIC DNA]</scope>
    <source>
        <strain evidence="3 4">JCM 14232</strain>
    </source>
</reference>
<evidence type="ECO:0000259" key="2">
    <source>
        <dbReference type="PROSITE" id="PS51464"/>
    </source>
</evidence>
<gene>
    <name evidence="3" type="primary">hxlB</name>
    <name evidence="3" type="ORF">GCM10008936_00190</name>
</gene>
<dbReference type="CDD" id="cd05005">
    <property type="entry name" value="SIS_PHI"/>
    <property type="match status" value="1"/>
</dbReference>
<sequence length="180" mass="19681">MDLKKEILSEITQVIEAVEDEQVNGVLKKMTKSNRIFVVGEGRSGLQGKAFAMRLMHLGFTSFVVGETITPSIQEKDLLVAISGSGKTTNVLDVVKKAKKINVEVIGISSTKDSKLAGIASFHLLVPGATKNSENNQSIQLLSTLFDQSVHIVLDYICLLLSRQEKISNQDANEKHSNIE</sequence>
<name>A0ABN1ACU9_9LACT</name>
<dbReference type="Pfam" id="PF01380">
    <property type="entry name" value="SIS"/>
    <property type="match status" value="1"/>
</dbReference>
<dbReference type="Proteomes" id="UP001410648">
    <property type="component" value="Unassembled WGS sequence"/>
</dbReference>
<comment type="similarity">
    <text evidence="1">Belongs to the SIS family. PHI subfamily.</text>
</comment>
<evidence type="ECO:0000313" key="4">
    <source>
        <dbReference type="Proteomes" id="UP001410648"/>
    </source>
</evidence>
<accession>A0ABN1ACU9</accession>
<keyword evidence="4" id="KW-1185">Reference proteome</keyword>
<evidence type="ECO:0000313" key="3">
    <source>
        <dbReference type="EMBL" id="GAA0473307.1"/>
    </source>
</evidence>
<evidence type="ECO:0000256" key="1">
    <source>
        <dbReference type="ARBA" id="ARBA00009235"/>
    </source>
</evidence>
<dbReference type="RefSeq" id="WP_346023557.1">
    <property type="nucleotide sequence ID" value="NZ_BAAADA010000002.1"/>
</dbReference>